<reference evidence="2" key="1">
    <citation type="submission" date="2021-01" db="EMBL/GenBank/DDBJ databases">
        <authorList>
            <person name="Zahm M."/>
            <person name="Roques C."/>
            <person name="Cabau C."/>
            <person name="Klopp C."/>
            <person name="Donnadieu C."/>
            <person name="Jouanno E."/>
            <person name="Lampietro C."/>
            <person name="Louis A."/>
            <person name="Herpin A."/>
            <person name="Echchiki A."/>
            <person name="Berthelot C."/>
            <person name="Parey E."/>
            <person name="Roest-Crollius H."/>
            <person name="Braasch I."/>
            <person name="Postlethwait J."/>
            <person name="Bobe J."/>
            <person name="Montfort J."/>
            <person name="Bouchez O."/>
            <person name="Begum T."/>
            <person name="Mejri S."/>
            <person name="Adams A."/>
            <person name="Chen W.-J."/>
            <person name="Guiguen Y."/>
        </authorList>
    </citation>
    <scope>NUCLEOTIDE SEQUENCE</scope>
    <source>
        <tissue evidence="2">Blood</tissue>
    </source>
</reference>
<accession>A0A8T3CZ51</accession>
<organism evidence="2 3">
    <name type="scientific">Albula goreensis</name>
    <dbReference type="NCBI Taxonomy" id="1534307"/>
    <lineage>
        <taxon>Eukaryota</taxon>
        <taxon>Metazoa</taxon>
        <taxon>Chordata</taxon>
        <taxon>Craniata</taxon>
        <taxon>Vertebrata</taxon>
        <taxon>Euteleostomi</taxon>
        <taxon>Actinopterygii</taxon>
        <taxon>Neopterygii</taxon>
        <taxon>Teleostei</taxon>
        <taxon>Albuliformes</taxon>
        <taxon>Albulidae</taxon>
        <taxon>Albula</taxon>
    </lineage>
</organism>
<evidence type="ECO:0000313" key="2">
    <source>
        <dbReference type="EMBL" id="KAI1889441.1"/>
    </source>
</evidence>
<feature type="region of interest" description="Disordered" evidence="1">
    <location>
        <begin position="26"/>
        <end position="64"/>
    </location>
</feature>
<comment type="caution">
    <text evidence="2">The sequence shown here is derived from an EMBL/GenBank/DDBJ whole genome shotgun (WGS) entry which is preliminary data.</text>
</comment>
<evidence type="ECO:0000313" key="3">
    <source>
        <dbReference type="Proteomes" id="UP000829720"/>
    </source>
</evidence>
<proteinExistence type="predicted"/>
<dbReference type="EMBL" id="JAERUA010000015">
    <property type="protein sequence ID" value="KAI1889441.1"/>
    <property type="molecule type" value="Genomic_DNA"/>
</dbReference>
<dbReference type="AlphaFoldDB" id="A0A8T3CZ51"/>
<evidence type="ECO:0000256" key="1">
    <source>
        <dbReference type="SAM" id="MobiDB-lite"/>
    </source>
</evidence>
<sequence length="85" mass="9210">MTGSVVTLNNPGLLFAERRLSGRGTMPWQRAGSGCASSQNAMGFTHNPQTNNDKTSSSGASDELYWDGPRLNQMCVMAYPQDRAL</sequence>
<name>A0A8T3CZ51_9TELE</name>
<feature type="compositionally biased region" description="Polar residues" evidence="1">
    <location>
        <begin position="35"/>
        <end position="60"/>
    </location>
</feature>
<protein>
    <submittedName>
        <fullName evidence="2">Uncharacterized protein</fullName>
    </submittedName>
</protein>
<dbReference type="Proteomes" id="UP000829720">
    <property type="component" value="Unassembled WGS sequence"/>
</dbReference>
<gene>
    <name evidence="2" type="ORF">AGOR_G00162900</name>
</gene>
<keyword evidence="3" id="KW-1185">Reference proteome</keyword>